<dbReference type="Pfam" id="PF00149">
    <property type="entry name" value="Metallophos"/>
    <property type="match status" value="1"/>
</dbReference>
<proteinExistence type="inferred from homology"/>
<dbReference type="InterPro" id="IPR002048">
    <property type="entry name" value="EF_hand_dom"/>
</dbReference>
<dbReference type="GO" id="GO:0005509">
    <property type="term" value="F:calcium ion binding"/>
    <property type="evidence" value="ECO:0007669"/>
    <property type="project" value="InterPro"/>
</dbReference>
<dbReference type="PROSITE" id="PS00018">
    <property type="entry name" value="EF_HAND_1"/>
    <property type="match status" value="1"/>
</dbReference>
<dbReference type="SMART" id="SM00156">
    <property type="entry name" value="PP2Ac"/>
    <property type="match status" value="1"/>
</dbReference>
<dbReference type="InterPro" id="IPR004843">
    <property type="entry name" value="Calcineurin-like_PHP"/>
</dbReference>
<gene>
    <name evidence="8" type="ORF">X943_001989</name>
</gene>
<evidence type="ECO:0000313" key="8">
    <source>
        <dbReference type="EMBL" id="KAK1934824.1"/>
    </source>
</evidence>
<dbReference type="PROSITE" id="PS50222">
    <property type="entry name" value="EF_HAND_2"/>
    <property type="match status" value="2"/>
</dbReference>
<evidence type="ECO:0000256" key="4">
    <source>
        <dbReference type="ARBA" id="ARBA00022837"/>
    </source>
</evidence>
<reference evidence="8" key="1">
    <citation type="journal article" date="2014" name="Nucleic Acids Res.">
        <title>The evolutionary dynamics of variant antigen genes in Babesia reveal a history of genomic innovation underlying host-parasite interaction.</title>
        <authorList>
            <person name="Jackson A.P."/>
            <person name="Otto T.D."/>
            <person name="Darby A."/>
            <person name="Ramaprasad A."/>
            <person name="Xia D."/>
            <person name="Echaide I.E."/>
            <person name="Farber M."/>
            <person name="Gahlot S."/>
            <person name="Gamble J."/>
            <person name="Gupta D."/>
            <person name="Gupta Y."/>
            <person name="Jackson L."/>
            <person name="Malandrin L."/>
            <person name="Malas T.B."/>
            <person name="Moussa E."/>
            <person name="Nair M."/>
            <person name="Reid A.J."/>
            <person name="Sanders M."/>
            <person name="Sharma J."/>
            <person name="Tracey A."/>
            <person name="Quail M.A."/>
            <person name="Weir W."/>
            <person name="Wastling J.M."/>
            <person name="Hall N."/>
            <person name="Willadsen P."/>
            <person name="Lingelbach K."/>
            <person name="Shiels B."/>
            <person name="Tait A."/>
            <person name="Berriman M."/>
            <person name="Allred D.R."/>
            <person name="Pain A."/>
        </authorList>
    </citation>
    <scope>NUCLEOTIDE SEQUENCE</scope>
    <source>
        <strain evidence="8">1802A</strain>
    </source>
</reference>
<sequence>MDNARWPTFNVGDVVMVYGHRGIVQYVGPKESVNRGDRDLVRQFVGLKTDKPLALAVDYREQINTPVDATLVYVPGTSIKPYNGEWIICLLSWLDAEKDAAATRIQALVRMSMCRVKYLQEMAFLFWDHMENLQEQRTLANKRDVYLPILNNIKNRNQNDVQQPSAANMKKRFSYGFEEIQLQNYPESEYNGPKLGKQVTTKFANELLDSYKSGQMRILVDMLNWYRNNDKGAVNHVDLPPHENGNLIVVGDLHGQLNDLLWIFFKFGPPSSRNVYIFNGDIADRGPYATNIFLLLFAFKLAEPGSVIINRGNHESEDMNESYGFAREVRSKYDGNIYNFFQRIFWELPLSIVVENRIIIVHGGLFRYDGVTLDVINKVNRKRMCPASPNTFEDSIVFDLMWADPQHKPGRGVSTRGADCIKFGPDVTAAFLDLNNLDVCIRSHQVPSSLKGMETAHNGRCVTLFSASNYCQTTGNTGAIIIFTKGLHFEIKEYMAPSLESIYALSNNTNLVTNKIIDATLSRQIEEETQCVNRRTSEKLLNDILIKVAEVVCEKKQTLWQHCYKYDVDKSGMVDPQYWSEGLSDLVGIQMPRLFSTCLLKAVDKRTGKVPYNDVLKRFHTGFEPVGHGHKNLQRECIAYVSYHMIIAHTTQMFDTMIKSDLSLKEILMIFDRNLDGVVSYAELDEAIRKLNIGLSNPQIKILMRTILSSCIDNQGGKADVVEFLSKLKVIYSASTRYEIKEEWMEAALPAIGKVILSDRTEAAARYYNPNYDASSALARAFKDEATRRRSSAIRAVALFQKFQDYDKLGGGLLSYSDFAEAIKQLDLSKAEQELGFKLTDHHLFEIAHMIDVTNTNKINYLEFLQAFYVVDHNKYSVVNEMWDHICSTLYRHRNCLRHAFHSYDTAHNGSIYIHEFKEVLYALYDTLGFNEAPFTFEQTEILVECIDTNDEGMIAYNDFLESFHPTYSFETH</sequence>
<dbReference type="Pfam" id="PF13499">
    <property type="entry name" value="EF-hand_7"/>
    <property type="match status" value="2"/>
</dbReference>
<feature type="domain" description="EF-hand" evidence="7">
    <location>
        <begin position="659"/>
        <end position="694"/>
    </location>
</feature>
<dbReference type="InterPro" id="IPR029052">
    <property type="entry name" value="Metallo-depent_PP-like"/>
</dbReference>
<evidence type="ECO:0000259" key="7">
    <source>
        <dbReference type="PROSITE" id="PS50222"/>
    </source>
</evidence>
<keyword evidence="5" id="KW-0464">Manganese</keyword>
<evidence type="ECO:0000256" key="2">
    <source>
        <dbReference type="ARBA" id="ARBA00008294"/>
    </source>
</evidence>
<evidence type="ECO:0000256" key="3">
    <source>
        <dbReference type="ARBA" id="ARBA00022723"/>
    </source>
</evidence>
<dbReference type="PROSITE" id="PS00125">
    <property type="entry name" value="SER_THR_PHOSPHATASE"/>
    <property type="match status" value="1"/>
</dbReference>
<comment type="cofactor">
    <cofactor evidence="1">
        <name>Mn(2+)</name>
        <dbReference type="ChEBI" id="CHEBI:29035"/>
    </cofactor>
</comment>
<comment type="catalytic activity">
    <reaction evidence="6">
        <text>O-phospho-L-threonyl-[protein] + H2O = L-threonyl-[protein] + phosphate</text>
        <dbReference type="Rhea" id="RHEA:47004"/>
        <dbReference type="Rhea" id="RHEA-COMP:11060"/>
        <dbReference type="Rhea" id="RHEA-COMP:11605"/>
        <dbReference type="ChEBI" id="CHEBI:15377"/>
        <dbReference type="ChEBI" id="CHEBI:30013"/>
        <dbReference type="ChEBI" id="CHEBI:43474"/>
        <dbReference type="ChEBI" id="CHEBI:61977"/>
        <dbReference type="EC" id="3.1.3.16"/>
    </reaction>
</comment>
<dbReference type="AlphaFoldDB" id="A0AAD9LGT9"/>
<dbReference type="InterPro" id="IPR051134">
    <property type="entry name" value="PPP_phosphatase"/>
</dbReference>
<name>A0AAD9LGT9_BABDI</name>
<dbReference type="Gene3D" id="3.60.21.10">
    <property type="match status" value="1"/>
</dbReference>
<dbReference type="InterPro" id="IPR011992">
    <property type="entry name" value="EF-hand-dom_pair"/>
</dbReference>
<dbReference type="PANTHER" id="PTHR45668:SF5">
    <property type="entry name" value="SERINE_THREONINE-PROTEIN PHOSPHATASE 5"/>
    <property type="match status" value="1"/>
</dbReference>
<comment type="similarity">
    <text evidence="2 6">Belongs to the PPP phosphatase family.</text>
</comment>
<keyword evidence="6" id="KW-0378">Hydrolase</keyword>
<evidence type="ECO:0000256" key="6">
    <source>
        <dbReference type="RuleBase" id="RU004273"/>
    </source>
</evidence>
<accession>A0AAD9LGT9</accession>
<dbReference type="EC" id="3.1.3.16" evidence="6"/>
<dbReference type="PRINTS" id="PR00114">
    <property type="entry name" value="STPHPHTASE"/>
</dbReference>
<dbReference type="InterPro" id="IPR018247">
    <property type="entry name" value="EF_Hand_1_Ca_BS"/>
</dbReference>
<keyword evidence="9" id="KW-1185">Reference proteome</keyword>
<comment type="caution">
    <text evidence="8">The sequence shown here is derived from an EMBL/GenBank/DDBJ whole genome shotgun (WGS) entry which is preliminary data.</text>
</comment>
<protein>
    <recommendedName>
        <fullName evidence="6">Serine/threonine-protein phosphatase</fullName>
        <ecNumber evidence="6">3.1.3.16</ecNumber>
    </recommendedName>
</protein>
<keyword evidence="4" id="KW-0106">Calcium</keyword>
<dbReference type="GO" id="GO:0004722">
    <property type="term" value="F:protein serine/threonine phosphatase activity"/>
    <property type="evidence" value="ECO:0007669"/>
    <property type="project" value="UniProtKB-EC"/>
</dbReference>
<dbReference type="PANTHER" id="PTHR45668">
    <property type="entry name" value="SERINE/THREONINE-PROTEIN PHOSPHATASE 5-RELATED"/>
    <property type="match status" value="1"/>
</dbReference>
<dbReference type="SMART" id="SM00054">
    <property type="entry name" value="EFh"/>
    <property type="match status" value="5"/>
</dbReference>
<evidence type="ECO:0000313" key="9">
    <source>
        <dbReference type="Proteomes" id="UP001195914"/>
    </source>
</evidence>
<feature type="domain" description="EF-hand" evidence="7">
    <location>
        <begin position="892"/>
        <end position="927"/>
    </location>
</feature>
<dbReference type="SUPFAM" id="SSF47473">
    <property type="entry name" value="EF-hand"/>
    <property type="match status" value="2"/>
</dbReference>
<dbReference type="Gene3D" id="1.10.238.10">
    <property type="entry name" value="EF-hand"/>
    <property type="match status" value="3"/>
</dbReference>
<evidence type="ECO:0000256" key="1">
    <source>
        <dbReference type="ARBA" id="ARBA00001936"/>
    </source>
</evidence>
<reference evidence="8" key="2">
    <citation type="submission" date="2021-05" db="EMBL/GenBank/DDBJ databases">
        <authorList>
            <person name="Pain A."/>
        </authorList>
    </citation>
    <scope>NUCLEOTIDE SEQUENCE</scope>
    <source>
        <strain evidence="8">1802A</strain>
    </source>
</reference>
<dbReference type="EMBL" id="JAHBMH010000062">
    <property type="protein sequence ID" value="KAK1934824.1"/>
    <property type="molecule type" value="Genomic_DNA"/>
</dbReference>
<dbReference type="InterPro" id="IPR006186">
    <property type="entry name" value="Ser/Thr-sp_prot-phosphatase"/>
</dbReference>
<keyword evidence="3" id="KW-0479">Metal-binding</keyword>
<dbReference type="Proteomes" id="UP001195914">
    <property type="component" value="Unassembled WGS sequence"/>
</dbReference>
<organism evidence="8 9">
    <name type="scientific">Babesia divergens</name>
    <dbReference type="NCBI Taxonomy" id="32595"/>
    <lineage>
        <taxon>Eukaryota</taxon>
        <taxon>Sar</taxon>
        <taxon>Alveolata</taxon>
        <taxon>Apicomplexa</taxon>
        <taxon>Aconoidasida</taxon>
        <taxon>Piroplasmida</taxon>
        <taxon>Babesiidae</taxon>
        <taxon>Babesia</taxon>
    </lineage>
</organism>
<dbReference type="SUPFAM" id="SSF56300">
    <property type="entry name" value="Metallo-dependent phosphatases"/>
    <property type="match status" value="1"/>
</dbReference>
<dbReference type="PROSITE" id="PS50096">
    <property type="entry name" value="IQ"/>
    <property type="match status" value="1"/>
</dbReference>
<evidence type="ECO:0000256" key="5">
    <source>
        <dbReference type="ARBA" id="ARBA00023211"/>
    </source>
</evidence>